<keyword evidence="1" id="KW-0472">Membrane</keyword>
<feature type="transmembrane region" description="Helical" evidence="1">
    <location>
        <begin position="73"/>
        <end position="96"/>
    </location>
</feature>
<sequence>MITNSTLITRGDELYYYADSFPLPYEDEEWNMDSSNRTYYDEYIFNSNQTSNLTTMTTDVFSYTSLFSFSSPFSYILLILIVYSILTLVLLSLSLYKQRRTEIENFYFGDTEEEIERAKRSLLWKQALINKISKGDMEPLLAANSDDMDFESKTTATTTTTFPLHIV</sequence>
<gene>
    <name evidence="2" type="ORF">XAT740_LOCUS35406</name>
</gene>
<dbReference type="Proteomes" id="UP000663828">
    <property type="component" value="Unassembled WGS sequence"/>
</dbReference>
<evidence type="ECO:0000313" key="3">
    <source>
        <dbReference type="Proteomes" id="UP000663828"/>
    </source>
</evidence>
<evidence type="ECO:0000313" key="2">
    <source>
        <dbReference type="EMBL" id="CAF1424220.1"/>
    </source>
</evidence>
<keyword evidence="1" id="KW-1133">Transmembrane helix</keyword>
<reference evidence="2" key="1">
    <citation type="submission" date="2021-02" db="EMBL/GenBank/DDBJ databases">
        <authorList>
            <person name="Nowell W R."/>
        </authorList>
    </citation>
    <scope>NUCLEOTIDE SEQUENCE</scope>
</reference>
<keyword evidence="3" id="KW-1185">Reference proteome</keyword>
<organism evidence="2 3">
    <name type="scientific">Adineta ricciae</name>
    <name type="common">Rotifer</name>
    <dbReference type="NCBI Taxonomy" id="249248"/>
    <lineage>
        <taxon>Eukaryota</taxon>
        <taxon>Metazoa</taxon>
        <taxon>Spiralia</taxon>
        <taxon>Gnathifera</taxon>
        <taxon>Rotifera</taxon>
        <taxon>Eurotatoria</taxon>
        <taxon>Bdelloidea</taxon>
        <taxon>Adinetida</taxon>
        <taxon>Adinetidae</taxon>
        <taxon>Adineta</taxon>
    </lineage>
</organism>
<comment type="caution">
    <text evidence="2">The sequence shown here is derived from an EMBL/GenBank/DDBJ whole genome shotgun (WGS) entry which is preliminary data.</text>
</comment>
<dbReference type="AlphaFoldDB" id="A0A815MRI7"/>
<evidence type="ECO:0000256" key="1">
    <source>
        <dbReference type="SAM" id="Phobius"/>
    </source>
</evidence>
<protein>
    <submittedName>
        <fullName evidence="2">Uncharacterized protein</fullName>
    </submittedName>
</protein>
<proteinExistence type="predicted"/>
<keyword evidence="1" id="KW-0812">Transmembrane</keyword>
<name>A0A815MRI7_ADIRI</name>
<accession>A0A815MRI7</accession>
<dbReference type="EMBL" id="CAJNOR010003544">
    <property type="protein sequence ID" value="CAF1424220.1"/>
    <property type="molecule type" value="Genomic_DNA"/>
</dbReference>